<dbReference type="CDD" id="cd05244">
    <property type="entry name" value="BVR-B_like_SDR_a"/>
    <property type="match status" value="1"/>
</dbReference>
<dbReference type="RefSeq" id="WP_133452293.1">
    <property type="nucleotide sequence ID" value="NZ_SCWF01000011.1"/>
</dbReference>
<dbReference type="InterPro" id="IPR051606">
    <property type="entry name" value="Polyketide_Oxido-like"/>
</dbReference>
<dbReference type="GO" id="GO:0016646">
    <property type="term" value="F:oxidoreductase activity, acting on the CH-NH group of donors, NAD or NADP as acceptor"/>
    <property type="evidence" value="ECO:0007669"/>
    <property type="project" value="TreeGrafter"/>
</dbReference>
<dbReference type="Proteomes" id="UP000294843">
    <property type="component" value="Unassembled WGS sequence"/>
</dbReference>
<feature type="domain" description="NAD(P)-binding" evidence="1">
    <location>
        <begin position="7"/>
        <end position="196"/>
    </location>
</feature>
<reference evidence="2 3" key="1">
    <citation type="submission" date="2019-01" db="EMBL/GenBank/DDBJ databases">
        <title>Draft genome sequences of the type strains of six Macrococcus species.</title>
        <authorList>
            <person name="Mazhar S."/>
            <person name="Altermann E."/>
            <person name="Hill C."/>
            <person name="Mcauliffe O."/>
        </authorList>
    </citation>
    <scope>NUCLEOTIDE SEQUENCE [LARGE SCALE GENOMIC DNA]</scope>
    <source>
        <strain evidence="2 3">ATCC 51825</strain>
    </source>
</reference>
<gene>
    <name evidence="2" type="ORF">ERX55_09260</name>
</gene>
<proteinExistence type="predicted"/>
<dbReference type="SUPFAM" id="SSF51735">
    <property type="entry name" value="NAD(P)-binding Rossmann-fold domains"/>
    <property type="match status" value="1"/>
</dbReference>
<dbReference type="OrthoDB" id="9785372at2"/>
<comment type="caution">
    <text evidence="2">The sequence shown here is derived from an EMBL/GenBank/DDBJ whole genome shotgun (WGS) entry which is preliminary data.</text>
</comment>
<accession>A0A4R6BZ50</accession>
<keyword evidence="3" id="KW-1185">Reference proteome</keyword>
<sequence length="212" mass="23085">MKIGIVGASGKAGRLILREALDRGHEVTAIVRDHSKVTAEVPLIEKDIHDLTREDIQHFDVLVNAFGAPLGNRQGHIDAGRALIKLVEGTDIRLIVLGGAGSLYTDDSKTVKVVDAPDFPDVIKPTASGQAQNLDELRQTTDINWTFLSPAGFFDPEGDRTGSYQLGQDVLLMNSKGESYISYADLAIAMVDEIEHAAHLKQRFTVVGERLN</sequence>
<protein>
    <submittedName>
        <fullName evidence="2">NAD(P)-dependent oxidoreductase</fullName>
    </submittedName>
</protein>
<dbReference type="EMBL" id="SCWF01000011">
    <property type="protein sequence ID" value="TDM13427.1"/>
    <property type="molecule type" value="Genomic_DNA"/>
</dbReference>
<evidence type="ECO:0000259" key="1">
    <source>
        <dbReference type="Pfam" id="PF13460"/>
    </source>
</evidence>
<dbReference type="PANTHER" id="PTHR43355:SF2">
    <property type="entry name" value="FLAVIN REDUCTASE (NADPH)"/>
    <property type="match status" value="1"/>
</dbReference>
<organism evidence="2 3">
    <name type="scientific">Macrococcus bovicus</name>
    <dbReference type="NCBI Taxonomy" id="69968"/>
    <lineage>
        <taxon>Bacteria</taxon>
        <taxon>Bacillati</taxon>
        <taxon>Bacillota</taxon>
        <taxon>Bacilli</taxon>
        <taxon>Bacillales</taxon>
        <taxon>Staphylococcaceae</taxon>
        <taxon>Macrococcus</taxon>
    </lineage>
</organism>
<evidence type="ECO:0000313" key="3">
    <source>
        <dbReference type="Proteomes" id="UP000294843"/>
    </source>
</evidence>
<dbReference type="AlphaFoldDB" id="A0A4R6BZ50"/>
<evidence type="ECO:0000313" key="2">
    <source>
        <dbReference type="EMBL" id="TDM13427.1"/>
    </source>
</evidence>
<dbReference type="Gene3D" id="3.40.50.720">
    <property type="entry name" value="NAD(P)-binding Rossmann-like Domain"/>
    <property type="match status" value="1"/>
</dbReference>
<dbReference type="Pfam" id="PF13460">
    <property type="entry name" value="NAD_binding_10"/>
    <property type="match status" value="1"/>
</dbReference>
<dbReference type="InterPro" id="IPR036291">
    <property type="entry name" value="NAD(P)-bd_dom_sf"/>
</dbReference>
<name>A0A4R6BZ50_9STAP</name>
<dbReference type="InterPro" id="IPR016040">
    <property type="entry name" value="NAD(P)-bd_dom"/>
</dbReference>
<dbReference type="PANTHER" id="PTHR43355">
    <property type="entry name" value="FLAVIN REDUCTASE (NADPH)"/>
    <property type="match status" value="1"/>
</dbReference>